<comment type="subcellular location">
    <subcellularLocation>
        <location evidence="1">Membrane</location>
        <topology evidence="1">Multi-pass membrane protein</topology>
    </subcellularLocation>
</comment>
<dbReference type="GO" id="GO:0005886">
    <property type="term" value="C:plasma membrane"/>
    <property type="evidence" value="ECO:0007669"/>
    <property type="project" value="TreeGrafter"/>
</dbReference>
<protein>
    <recommendedName>
        <fullName evidence="9">Tetraspanin</fullName>
    </recommendedName>
</protein>
<keyword evidence="5 6" id="KW-0472">Membrane</keyword>
<keyword evidence="8" id="KW-1185">Reference proteome</keyword>
<name>A0A504Y8Z8_FASGI</name>
<evidence type="ECO:0000256" key="3">
    <source>
        <dbReference type="ARBA" id="ARBA00022692"/>
    </source>
</evidence>
<evidence type="ECO:0000256" key="1">
    <source>
        <dbReference type="ARBA" id="ARBA00004141"/>
    </source>
</evidence>
<comment type="caution">
    <text evidence="7">The sequence shown here is derived from an EMBL/GenBank/DDBJ whole genome shotgun (WGS) entry which is preliminary data.</text>
</comment>
<evidence type="ECO:0008006" key="9">
    <source>
        <dbReference type="Google" id="ProtNLM"/>
    </source>
</evidence>
<evidence type="ECO:0000256" key="2">
    <source>
        <dbReference type="ARBA" id="ARBA00006840"/>
    </source>
</evidence>
<dbReference type="PANTHER" id="PTHR19282">
    <property type="entry name" value="TETRASPANIN"/>
    <property type="match status" value="1"/>
</dbReference>
<keyword evidence="3 6" id="KW-0812">Transmembrane</keyword>
<reference evidence="7 8" key="1">
    <citation type="submission" date="2019-04" db="EMBL/GenBank/DDBJ databases">
        <title>Annotation for the trematode Fasciola gigantica.</title>
        <authorList>
            <person name="Choi Y.-J."/>
        </authorList>
    </citation>
    <scope>NUCLEOTIDE SEQUENCE [LARGE SCALE GENOMIC DNA]</scope>
    <source>
        <strain evidence="7">Uganda_cow_1</strain>
    </source>
</reference>
<evidence type="ECO:0000256" key="4">
    <source>
        <dbReference type="ARBA" id="ARBA00022989"/>
    </source>
</evidence>
<evidence type="ECO:0000313" key="7">
    <source>
        <dbReference type="EMBL" id="TPP57076.1"/>
    </source>
</evidence>
<evidence type="ECO:0000313" key="8">
    <source>
        <dbReference type="Proteomes" id="UP000316759"/>
    </source>
</evidence>
<dbReference type="InterPro" id="IPR018499">
    <property type="entry name" value="Tetraspanin/Peripherin"/>
</dbReference>
<comment type="similarity">
    <text evidence="2">Belongs to the tetraspanin (TM4SF) family.</text>
</comment>
<dbReference type="Pfam" id="PF00335">
    <property type="entry name" value="Tetraspanin"/>
    <property type="match status" value="1"/>
</dbReference>
<dbReference type="PRINTS" id="PR00259">
    <property type="entry name" value="TMFOUR"/>
</dbReference>
<evidence type="ECO:0000256" key="5">
    <source>
        <dbReference type="ARBA" id="ARBA00023136"/>
    </source>
</evidence>
<sequence length="291" mass="31731">MRGGKSAVMCSKTLLIAFNLFFVLVGLLFVGISCWALITPNTFFGITNLKIVHICGWCFLLLGGVLIFIAFLGCTGAALENRCLLTTFFTILCGIFMGCLVSGVLIAVFKDELATLAVNRLSIGIQQDYGISAAWTEWIDALQTKMRCCAVDSHGATLYTRSIWYFQQREQPPHQVVQFSTIRSPTDLVWPEEVEPARLANVPPSCCRRDEEGQDYVNLTACQFGQLDSTGNVYINAQGCANAVATVIRTYAVPILASLVSVVIILISGLILSLILLRGAIPEDYDAVATV</sequence>
<dbReference type="PANTHER" id="PTHR19282:SF431">
    <property type="entry name" value="TETRASPANIN 26A, ISOFORM B-RELATED"/>
    <property type="match status" value="1"/>
</dbReference>
<gene>
    <name evidence="7" type="ORF">FGIG_02087</name>
</gene>
<dbReference type="Gene3D" id="1.10.1450.10">
    <property type="entry name" value="Tetraspanin"/>
    <property type="match status" value="1"/>
</dbReference>
<dbReference type="PROSITE" id="PS00421">
    <property type="entry name" value="TM4_1"/>
    <property type="match status" value="1"/>
</dbReference>
<accession>A0A504Y8Z8</accession>
<feature type="transmembrane region" description="Helical" evidence="6">
    <location>
        <begin position="12"/>
        <end position="38"/>
    </location>
</feature>
<dbReference type="Proteomes" id="UP000316759">
    <property type="component" value="Unassembled WGS sequence"/>
</dbReference>
<dbReference type="AlphaFoldDB" id="A0A504Y8Z8"/>
<proteinExistence type="inferred from homology"/>
<dbReference type="STRING" id="46835.A0A504Y8Z8"/>
<dbReference type="InterPro" id="IPR000301">
    <property type="entry name" value="Tetraspanin_animals"/>
</dbReference>
<dbReference type="OrthoDB" id="5870230at2759"/>
<dbReference type="PIRSF" id="PIRSF002419">
    <property type="entry name" value="Tetraspanin"/>
    <property type="match status" value="1"/>
</dbReference>
<dbReference type="InterPro" id="IPR008952">
    <property type="entry name" value="Tetraspanin_EC2_sf"/>
</dbReference>
<dbReference type="EMBL" id="SUNJ01013694">
    <property type="protein sequence ID" value="TPP57076.1"/>
    <property type="molecule type" value="Genomic_DNA"/>
</dbReference>
<feature type="transmembrane region" description="Helical" evidence="6">
    <location>
        <begin position="50"/>
        <end position="72"/>
    </location>
</feature>
<feature type="transmembrane region" description="Helical" evidence="6">
    <location>
        <begin position="251"/>
        <end position="277"/>
    </location>
</feature>
<dbReference type="InterPro" id="IPR018503">
    <property type="entry name" value="Tetraspanin_CS"/>
</dbReference>
<organism evidence="7 8">
    <name type="scientific">Fasciola gigantica</name>
    <name type="common">Giant liver fluke</name>
    <dbReference type="NCBI Taxonomy" id="46835"/>
    <lineage>
        <taxon>Eukaryota</taxon>
        <taxon>Metazoa</taxon>
        <taxon>Spiralia</taxon>
        <taxon>Lophotrochozoa</taxon>
        <taxon>Platyhelminthes</taxon>
        <taxon>Trematoda</taxon>
        <taxon>Digenea</taxon>
        <taxon>Plagiorchiida</taxon>
        <taxon>Echinostomata</taxon>
        <taxon>Echinostomatoidea</taxon>
        <taxon>Fasciolidae</taxon>
        <taxon>Fasciola</taxon>
    </lineage>
</organism>
<evidence type="ECO:0000256" key="6">
    <source>
        <dbReference type="SAM" id="Phobius"/>
    </source>
</evidence>
<feature type="transmembrane region" description="Helical" evidence="6">
    <location>
        <begin position="84"/>
        <end position="109"/>
    </location>
</feature>
<dbReference type="PROSITE" id="PS51257">
    <property type="entry name" value="PROKAR_LIPOPROTEIN"/>
    <property type="match status" value="1"/>
</dbReference>
<keyword evidence="4 6" id="KW-1133">Transmembrane helix</keyword>